<dbReference type="PANTHER" id="PTHR37984">
    <property type="entry name" value="PROTEIN CBG26694"/>
    <property type="match status" value="1"/>
</dbReference>
<feature type="domain" description="Integrase catalytic" evidence="2">
    <location>
        <begin position="1"/>
        <end position="142"/>
    </location>
</feature>
<evidence type="ECO:0000313" key="3">
    <source>
        <dbReference type="EMBL" id="GBE83862.1"/>
    </source>
</evidence>
<evidence type="ECO:0000259" key="2">
    <source>
        <dbReference type="PROSITE" id="PS50994"/>
    </source>
</evidence>
<dbReference type="STRING" id="139825.A0A401GNT4"/>
<keyword evidence="1" id="KW-0694">RNA-binding</keyword>
<dbReference type="GO" id="GO:0015074">
    <property type="term" value="P:DNA integration"/>
    <property type="evidence" value="ECO:0007669"/>
    <property type="project" value="InterPro"/>
</dbReference>
<dbReference type="SUPFAM" id="SSF53098">
    <property type="entry name" value="Ribonuclease H-like"/>
    <property type="match status" value="1"/>
</dbReference>
<dbReference type="InterPro" id="IPR036397">
    <property type="entry name" value="RNaseH_sf"/>
</dbReference>
<dbReference type="GO" id="GO:0003723">
    <property type="term" value="F:RNA binding"/>
    <property type="evidence" value="ECO:0007669"/>
    <property type="project" value="UniProtKB-KW"/>
</dbReference>
<sequence>MDYGTGWTYADPLPSRSKESVILMLRKIINMHGKPISILTDNGEEFMSYLVQNFLRRLLITHLRMTPYHPQTNGCLEHFNYEIEEMLMCYCTPNSQHLWDTYIEDALLAHRAHVNHHSGTSAFYLAYGSTPHLPHDFIADTISNPPTDEEIEQLQSERLEHVQDLERLHAEVNERAHIRLAQQAECRDERYCERALGIEDLILRRSEPDSKIHPRWDGPFIIQDVTDKNTYQLATRNGYILRRLCNGERLKRYHPATIDPEASLWYASADLQRKDANERLKADLVRRRGQQ</sequence>
<evidence type="ECO:0000313" key="4">
    <source>
        <dbReference type="Proteomes" id="UP000287166"/>
    </source>
</evidence>
<dbReference type="Proteomes" id="UP000287166">
    <property type="component" value="Unassembled WGS sequence"/>
</dbReference>
<dbReference type="OrthoDB" id="3341476at2759"/>
<dbReference type="GO" id="GO:0005634">
    <property type="term" value="C:nucleus"/>
    <property type="evidence" value="ECO:0007669"/>
    <property type="project" value="UniProtKB-ARBA"/>
</dbReference>
<dbReference type="PROSITE" id="PS50994">
    <property type="entry name" value="INTEGRASE"/>
    <property type="match status" value="1"/>
</dbReference>
<organism evidence="3 4">
    <name type="scientific">Sparassis crispa</name>
    <dbReference type="NCBI Taxonomy" id="139825"/>
    <lineage>
        <taxon>Eukaryota</taxon>
        <taxon>Fungi</taxon>
        <taxon>Dikarya</taxon>
        <taxon>Basidiomycota</taxon>
        <taxon>Agaricomycotina</taxon>
        <taxon>Agaricomycetes</taxon>
        <taxon>Polyporales</taxon>
        <taxon>Sparassidaceae</taxon>
        <taxon>Sparassis</taxon>
    </lineage>
</organism>
<proteinExistence type="predicted"/>
<dbReference type="InterPro" id="IPR050951">
    <property type="entry name" value="Retrovirus_Pol_polyprotein"/>
</dbReference>
<evidence type="ECO:0000256" key="1">
    <source>
        <dbReference type="ARBA" id="ARBA00022884"/>
    </source>
</evidence>
<reference evidence="3 4" key="1">
    <citation type="journal article" date="2018" name="Sci. Rep.">
        <title>Genome sequence of the cauliflower mushroom Sparassis crispa (Hanabiratake) and its association with beneficial usage.</title>
        <authorList>
            <person name="Kiyama R."/>
            <person name="Furutani Y."/>
            <person name="Kawaguchi K."/>
            <person name="Nakanishi T."/>
        </authorList>
    </citation>
    <scope>NUCLEOTIDE SEQUENCE [LARGE SCALE GENOMIC DNA]</scope>
</reference>
<dbReference type="AlphaFoldDB" id="A0A401GNT4"/>
<keyword evidence="4" id="KW-1185">Reference proteome</keyword>
<dbReference type="RefSeq" id="XP_027614775.1">
    <property type="nucleotide sequence ID" value="XM_027758974.1"/>
</dbReference>
<dbReference type="InterPro" id="IPR001584">
    <property type="entry name" value="Integrase_cat-core"/>
</dbReference>
<dbReference type="InParanoid" id="A0A401GNT4"/>
<dbReference type="InterPro" id="IPR012337">
    <property type="entry name" value="RNaseH-like_sf"/>
</dbReference>
<accession>A0A401GNT4</accession>
<comment type="caution">
    <text evidence="3">The sequence shown here is derived from an EMBL/GenBank/DDBJ whole genome shotgun (WGS) entry which is preliminary data.</text>
</comment>
<name>A0A401GNT4_9APHY</name>
<gene>
    <name evidence="3" type="ORF">SCP_0509190</name>
</gene>
<dbReference type="EMBL" id="BFAD01000005">
    <property type="protein sequence ID" value="GBE83862.1"/>
    <property type="molecule type" value="Genomic_DNA"/>
</dbReference>
<dbReference type="GeneID" id="38780779"/>
<protein>
    <recommendedName>
        <fullName evidence="2">Integrase catalytic domain-containing protein</fullName>
    </recommendedName>
</protein>
<dbReference type="Gene3D" id="3.30.420.10">
    <property type="entry name" value="Ribonuclease H-like superfamily/Ribonuclease H"/>
    <property type="match status" value="1"/>
</dbReference>
<dbReference type="PANTHER" id="PTHR37984:SF5">
    <property type="entry name" value="PROTEIN NYNRIN-LIKE"/>
    <property type="match status" value="1"/>
</dbReference>